<dbReference type="InParanoid" id="A0A168PIF3"/>
<dbReference type="OMA" id="NRCQHPS"/>
<keyword evidence="4" id="KW-1185">Reference proteome</keyword>
<dbReference type="PROSITE" id="PS50271">
    <property type="entry name" value="ZF_UBP"/>
    <property type="match status" value="1"/>
</dbReference>
<name>A0A168PIF3_ABSGL</name>
<dbReference type="InterPro" id="IPR001607">
    <property type="entry name" value="Znf_UBP"/>
</dbReference>
<dbReference type="Proteomes" id="UP000078561">
    <property type="component" value="Unassembled WGS sequence"/>
</dbReference>
<keyword evidence="1" id="KW-0862">Zinc</keyword>
<reference evidence="3" key="1">
    <citation type="submission" date="2016-04" db="EMBL/GenBank/DDBJ databases">
        <authorList>
            <person name="Evans L.H."/>
            <person name="Alamgir A."/>
            <person name="Owens N."/>
            <person name="Weber N.D."/>
            <person name="Virtaneva K."/>
            <person name="Barbian K."/>
            <person name="Babar A."/>
            <person name="Rosenke K."/>
        </authorList>
    </citation>
    <scope>NUCLEOTIDE SEQUENCE [LARGE SCALE GENOMIC DNA]</scope>
    <source>
        <strain evidence="3">CBS 101.48</strain>
    </source>
</reference>
<dbReference type="EMBL" id="LT553855">
    <property type="protein sequence ID" value="SAM02448.1"/>
    <property type="molecule type" value="Genomic_DNA"/>
</dbReference>
<dbReference type="PANTHER" id="PTHR47665:SF1">
    <property type="entry name" value="HISTONE DEACETYLASE-LIKE PROTEIN"/>
    <property type="match status" value="1"/>
</dbReference>
<sequence>MSPQNDNDAALAMELQKELDEQDSCFAVEPITNCPHLPSSTTSHPVHIHQHCQACDDTVENWQCLTCDTVLCSRYRQAHMQNHVKDSGHFVCLSYADLSVWCFACDSYVTHQTLDDLKRRAYVAKFNQEPPTLTAPHLVREQDQPSSSS</sequence>
<dbReference type="GO" id="GO:0008270">
    <property type="term" value="F:zinc ion binding"/>
    <property type="evidence" value="ECO:0007669"/>
    <property type="project" value="UniProtKB-KW"/>
</dbReference>
<evidence type="ECO:0000256" key="1">
    <source>
        <dbReference type="PROSITE-ProRule" id="PRU00502"/>
    </source>
</evidence>
<dbReference type="SUPFAM" id="SSF57850">
    <property type="entry name" value="RING/U-box"/>
    <property type="match status" value="1"/>
</dbReference>
<dbReference type="Pfam" id="PF02148">
    <property type="entry name" value="zf-UBP"/>
    <property type="match status" value="1"/>
</dbReference>
<dbReference type="STRING" id="4829.A0A168PIF3"/>
<evidence type="ECO:0000313" key="4">
    <source>
        <dbReference type="Proteomes" id="UP000078561"/>
    </source>
</evidence>
<evidence type="ECO:0000259" key="2">
    <source>
        <dbReference type="PROSITE" id="PS50271"/>
    </source>
</evidence>
<gene>
    <name evidence="3" type="primary">ABSGL_08241.1 scaffold 9741</name>
</gene>
<protein>
    <recommendedName>
        <fullName evidence="2">UBP-type domain-containing protein</fullName>
    </recommendedName>
</protein>
<keyword evidence="1" id="KW-0479">Metal-binding</keyword>
<dbReference type="PANTHER" id="PTHR47665">
    <property type="entry name" value="HISTONE DEACETYLASE-LIKE PROTEIN"/>
    <property type="match status" value="1"/>
</dbReference>
<dbReference type="InterPro" id="IPR013083">
    <property type="entry name" value="Znf_RING/FYVE/PHD"/>
</dbReference>
<evidence type="ECO:0000313" key="3">
    <source>
        <dbReference type="EMBL" id="SAM02448.1"/>
    </source>
</evidence>
<dbReference type="OrthoDB" id="424012at2759"/>
<feature type="domain" description="UBP-type" evidence="2">
    <location>
        <begin position="32"/>
        <end position="128"/>
    </location>
</feature>
<keyword evidence="1" id="KW-0863">Zinc-finger</keyword>
<accession>A0A168PIF3</accession>
<proteinExistence type="predicted"/>
<organism evidence="3">
    <name type="scientific">Absidia glauca</name>
    <name type="common">Pin mould</name>
    <dbReference type="NCBI Taxonomy" id="4829"/>
    <lineage>
        <taxon>Eukaryota</taxon>
        <taxon>Fungi</taxon>
        <taxon>Fungi incertae sedis</taxon>
        <taxon>Mucoromycota</taxon>
        <taxon>Mucoromycotina</taxon>
        <taxon>Mucoromycetes</taxon>
        <taxon>Mucorales</taxon>
        <taxon>Cunninghamellaceae</taxon>
        <taxon>Absidia</taxon>
    </lineage>
</organism>
<dbReference type="Gene3D" id="3.30.40.10">
    <property type="entry name" value="Zinc/RING finger domain, C3HC4 (zinc finger)"/>
    <property type="match status" value="1"/>
</dbReference>
<dbReference type="SMART" id="SM00290">
    <property type="entry name" value="ZnF_UBP"/>
    <property type="match status" value="1"/>
</dbReference>
<dbReference type="AlphaFoldDB" id="A0A168PIF3"/>